<evidence type="ECO:0000256" key="3">
    <source>
        <dbReference type="SAM" id="MobiDB-lite"/>
    </source>
</evidence>
<dbReference type="EMBL" id="LR216287">
    <property type="protein sequence ID" value="VFJ13874.1"/>
    <property type="molecule type" value="Genomic_DNA"/>
</dbReference>
<feature type="domain" description="CBS" evidence="4">
    <location>
        <begin position="18"/>
        <end position="76"/>
    </location>
</feature>
<dbReference type="Pfam" id="PF00571">
    <property type="entry name" value="CBS"/>
    <property type="match status" value="4"/>
</dbReference>
<feature type="domain" description="CBS" evidence="4">
    <location>
        <begin position="87"/>
        <end position="149"/>
    </location>
</feature>
<dbReference type="Gene3D" id="3.10.580.10">
    <property type="entry name" value="CBS-domain"/>
    <property type="match status" value="2"/>
</dbReference>
<proteinExistence type="predicted"/>
<evidence type="ECO:0000256" key="1">
    <source>
        <dbReference type="ARBA" id="ARBA00023122"/>
    </source>
</evidence>
<dbReference type="InterPro" id="IPR046342">
    <property type="entry name" value="CBS_dom_sf"/>
</dbReference>
<evidence type="ECO:0000259" key="4">
    <source>
        <dbReference type="PROSITE" id="PS51371"/>
    </source>
</evidence>
<dbReference type="KEGG" id="nfn:NFRAN_1552"/>
<reference evidence="5 6" key="1">
    <citation type="submission" date="2019-02" db="EMBL/GenBank/DDBJ databases">
        <authorList>
            <person name="Lehtovirta-Morley E L."/>
        </authorList>
    </citation>
    <scope>NUCLEOTIDE SEQUENCE [LARGE SCALE GENOMIC DNA]</scope>
    <source>
        <strain evidence="5">NFRAN1</strain>
    </source>
</reference>
<gene>
    <name evidence="5" type="ORF">NFRAN_1552</name>
</gene>
<keyword evidence="6" id="KW-1185">Reference proteome</keyword>
<dbReference type="SMART" id="SM00116">
    <property type="entry name" value="CBS"/>
    <property type="match status" value="4"/>
</dbReference>
<dbReference type="PANTHER" id="PTHR43080:SF2">
    <property type="entry name" value="CBS DOMAIN-CONTAINING PROTEIN"/>
    <property type="match status" value="1"/>
</dbReference>
<evidence type="ECO:0000256" key="2">
    <source>
        <dbReference type="PROSITE-ProRule" id="PRU00703"/>
    </source>
</evidence>
<dbReference type="InterPro" id="IPR051257">
    <property type="entry name" value="Diverse_CBS-Domain"/>
</dbReference>
<dbReference type="AlphaFoldDB" id="A0A484IFX8"/>
<dbReference type="PANTHER" id="PTHR43080">
    <property type="entry name" value="CBS DOMAIN-CONTAINING PROTEIN CBSX3, MITOCHONDRIAL"/>
    <property type="match status" value="1"/>
</dbReference>
<dbReference type="Proteomes" id="UP000294299">
    <property type="component" value="Chromosome NFRAN"/>
</dbReference>
<organism evidence="5 6">
    <name type="scientific">Candidatus Nitrosocosmicus franklandianus</name>
    <dbReference type="NCBI Taxonomy" id="1798806"/>
    <lineage>
        <taxon>Archaea</taxon>
        <taxon>Nitrososphaerota</taxon>
        <taxon>Nitrososphaeria</taxon>
        <taxon>Nitrososphaerales</taxon>
        <taxon>Nitrososphaeraceae</taxon>
        <taxon>Candidatus Nitrosocosmicus</taxon>
    </lineage>
</organism>
<dbReference type="GeneID" id="39420894"/>
<dbReference type="OrthoDB" id="43333at2157"/>
<evidence type="ECO:0000313" key="5">
    <source>
        <dbReference type="EMBL" id="VFJ13874.1"/>
    </source>
</evidence>
<protein>
    <submittedName>
        <fullName evidence="5">Putative Inosine 5'-monophosphate dehydrogenase</fullName>
    </submittedName>
</protein>
<feature type="domain" description="CBS" evidence="4">
    <location>
        <begin position="153"/>
        <end position="211"/>
    </location>
</feature>
<keyword evidence="1 2" id="KW-0129">CBS domain</keyword>
<evidence type="ECO:0000313" key="6">
    <source>
        <dbReference type="Proteomes" id="UP000294299"/>
    </source>
</evidence>
<name>A0A484IFX8_9ARCH</name>
<accession>A0A484IFX8</accession>
<dbReference type="RefSeq" id="WP_134483934.1">
    <property type="nucleotide sequence ID" value="NZ_LR216287.1"/>
</dbReference>
<sequence>MSLKKNENGKILLKAGDVSRPLISIDQDKMILDLRDIILKYNIRRIGVSSNDKIIGIVTEKDLFNFLYMNSTNRKLLSEIPIKDLLKNPNQLITVNKDSSIQFCAKSMLNNNISSLLVTSGDGGQIKEIITKSDIVEIFAYHCSGFFSVKECMTSKVITAAPDDNINFVSDLLQAHKISRIVIVKDNFPVGIVTLKDFFPASIFYGINFASKFPSSSSDESKQQQKKPRMKTSDIKSFLIASDIMTPQPLLMDEDDDIADAARIMIGHRISGLPVINNKMILTGIVTKTDILKSLVKIY</sequence>
<feature type="domain" description="CBS" evidence="4">
    <location>
        <begin position="245"/>
        <end position="299"/>
    </location>
</feature>
<dbReference type="SUPFAM" id="SSF54631">
    <property type="entry name" value="CBS-domain pair"/>
    <property type="match status" value="2"/>
</dbReference>
<feature type="region of interest" description="Disordered" evidence="3">
    <location>
        <begin position="213"/>
        <end position="232"/>
    </location>
</feature>
<dbReference type="PROSITE" id="PS51371">
    <property type="entry name" value="CBS"/>
    <property type="match status" value="4"/>
</dbReference>
<dbReference type="InterPro" id="IPR000644">
    <property type="entry name" value="CBS_dom"/>
</dbReference>